<dbReference type="AlphaFoldDB" id="A0A1U7X2J2"/>
<evidence type="ECO:0000313" key="1">
    <source>
        <dbReference type="Proteomes" id="UP000189701"/>
    </source>
</evidence>
<keyword evidence="1" id="KW-1185">Reference proteome</keyword>
<dbReference type="Proteomes" id="UP000189701">
    <property type="component" value="Unplaced"/>
</dbReference>
<dbReference type="OrthoDB" id="1226522at2759"/>
<organism evidence="1 2">
    <name type="scientific">Nicotiana sylvestris</name>
    <name type="common">Wood tobacco</name>
    <name type="synonym">South American tobacco</name>
    <dbReference type="NCBI Taxonomy" id="4096"/>
    <lineage>
        <taxon>Eukaryota</taxon>
        <taxon>Viridiplantae</taxon>
        <taxon>Streptophyta</taxon>
        <taxon>Embryophyta</taxon>
        <taxon>Tracheophyta</taxon>
        <taxon>Spermatophyta</taxon>
        <taxon>Magnoliopsida</taxon>
        <taxon>eudicotyledons</taxon>
        <taxon>Gunneridae</taxon>
        <taxon>Pentapetalae</taxon>
        <taxon>asterids</taxon>
        <taxon>lamiids</taxon>
        <taxon>Solanales</taxon>
        <taxon>Solanaceae</taxon>
        <taxon>Nicotianoideae</taxon>
        <taxon>Nicotianeae</taxon>
        <taxon>Nicotiana</taxon>
    </lineage>
</organism>
<accession>A0A1U7X2J2</accession>
<name>A0A1U7X2J2_NICSY</name>
<dbReference type="RefSeq" id="XP_009786372.1">
    <property type="nucleotide sequence ID" value="XM_009788070.1"/>
</dbReference>
<evidence type="ECO:0000313" key="2">
    <source>
        <dbReference type="RefSeq" id="XP_009786372.1"/>
    </source>
</evidence>
<gene>
    <name evidence="2" type="primary">LOC104234500</name>
</gene>
<sequence length="154" mass="17345">MVSTSVSPHAQPARGGVKLLKVEEGREHGQFGIFIDSREASSHGCLGLANQFVRLDVSESSRVLAYVVGESSLLECMKARQFDYPHLLVLKDTMQRGGAKEVVIGDDGFMRIQGWIYVLNIDGLRYFILEEDHSSRYSIHLGLTKMYHDLKQPY</sequence>
<reference evidence="2" key="2">
    <citation type="submission" date="2025-08" db="UniProtKB">
        <authorList>
            <consortium name="RefSeq"/>
        </authorList>
    </citation>
    <scope>IDENTIFICATION</scope>
    <source>
        <tissue evidence="2">Leaf</tissue>
    </source>
</reference>
<reference evidence="1" key="1">
    <citation type="journal article" date="2013" name="Genome Biol.">
        <title>Reference genomes and transcriptomes of Nicotiana sylvestris and Nicotiana tomentosiformis.</title>
        <authorList>
            <person name="Sierro N."/>
            <person name="Battey J.N."/>
            <person name="Ouadi S."/>
            <person name="Bovet L."/>
            <person name="Goepfert S."/>
            <person name="Bakaher N."/>
            <person name="Peitsch M.C."/>
            <person name="Ivanov N.V."/>
        </authorList>
    </citation>
    <scope>NUCLEOTIDE SEQUENCE [LARGE SCALE GENOMIC DNA]</scope>
</reference>
<proteinExistence type="predicted"/>
<protein>
    <submittedName>
        <fullName evidence="2">Uncharacterized protein LOC104234500</fullName>
    </submittedName>
</protein>